<protein>
    <submittedName>
        <fullName evidence="1">Uncharacterized protein</fullName>
    </submittedName>
</protein>
<sequence>MPQMNRFVRLRLTKLAKDFVLFLLVALFERPRVTSLSLSTTRRQILLQPIVLGSLITPQNANAARGAAELDFEFYVRDLIGGNRPEGNVQASTLPTLAPPRTLSLFFEKILNKECSIECLATQQLIAQIQRREKKRETTFLEKEIQRQVQTIREGARKSFFSRAPWESETMTDQYFFDLTAYSFWKTAAVMLPNFADRDMFVRNVGRSIYTSLRDEGLLKTKCRDESLSSCIPCVVEVLDFFVSTNFCKAYRLGEKVDDEYLFLDDIDNQAWSKGVSVDCLLSIFESATLGSSLQITGEQSRFIPDLVGPTIAAVWDPQSSVQWESYFVDPEYRPNPKDYFPNEQLFQYTLAKR</sequence>
<dbReference type="Proteomes" id="UP000198406">
    <property type="component" value="Unassembled WGS sequence"/>
</dbReference>
<name>A0A1Z5KBP7_FISSO</name>
<evidence type="ECO:0000313" key="1">
    <source>
        <dbReference type="EMBL" id="GAX23704.1"/>
    </source>
</evidence>
<dbReference type="InParanoid" id="A0A1Z5KBP7"/>
<comment type="caution">
    <text evidence="1">The sequence shown here is derived from an EMBL/GenBank/DDBJ whole genome shotgun (WGS) entry which is preliminary data.</text>
</comment>
<accession>A0A1Z5KBP7</accession>
<organism evidence="1 2">
    <name type="scientific">Fistulifera solaris</name>
    <name type="common">Oleaginous diatom</name>
    <dbReference type="NCBI Taxonomy" id="1519565"/>
    <lineage>
        <taxon>Eukaryota</taxon>
        <taxon>Sar</taxon>
        <taxon>Stramenopiles</taxon>
        <taxon>Ochrophyta</taxon>
        <taxon>Bacillariophyta</taxon>
        <taxon>Bacillariophyceae</taxon>
        <taxon>Bacillariophycidae</taxon>
        <taxon>Naviculales</taxon>
        <taxon>Naviculaceae</taxon>
        <taxon>Fistulifera</taxon>
    </lineage>
</organism>
<dbReference type="AlphaFoldDB" id="A0A1Z5KBP7"/>
<dbReference type="OrthoDB" id="45666at2759"/>
<gene>
    <name evidence="1" type="ORF">FisN_12Hh281</name>
</gene>
<keyword evidence="2" id="KW-1185">Reference proteome</keyword>
<reference evidence="1 2" key="1">
    <citation type="journal article" date="2015" name="Plant Cell">
        <title>Oil accumulation by the oleaginous diatom Fistulifera solaris as revealed by the genome and transcriptome.</title>
        <authorList>
            <person name="Tanaka T."/>
            <person name="Maeda Y."/>
            <person name="Veluchamy A."/>
            <person name="Tanaka M."/>
            <person name="Abida H."/>
            <person name="Marechal E."/>
            <person name="Bowler C."/>
            <person name="Muto M."/>
            <person name="Sunaga Y."/>
            <person name="Tanaka M."/>
            <person name="Yoshino T."/>
            <person name="Taniguchi T."/>
            <person name="Fukuda Y."/>
            <person name="Nemoto M."/>
            <person name="Matsumoto M."/>
            <person name="Wong P.S."/>
            <person name="Aburatani S."/>
            <person name="Fujibuchi W."/>
        </authorList>
    </citation>
    <scope>NUCLEOTIDE SEQUENCE [LARGE SCALE GENOMIC DNA]</scope>
    <source>
        <strain evidence="1 2">JPCC DA0580</strain>
    </source>
</reference>
<proteinExistence type="predicted"/>
<dbReference type="EMBL" id="BDSP01000203">
    <property type="protein sequence ID" value="GAX23704.1"/>
    <property type="molecule type" value="Genomic_DNA"/>
</dbReference>
<evidence type="ECO:0000313" key="2">
    <source>
        <dbReference type="Proteomes" id="UP000198406"/>
    </source>
</evidence>